<keyword evidence="4 9" id="KW-0456">Lyase</keyword>
<evidence type="ECO:0000256" key="7">
    <source>
        <dbReference type="ARBA" id="ARBA00040167"/>
    </source>
</evidence>
<evidence type="ECO:0000256" key="4">
    <source>
        <dbReference type="ARBA" id="ARBA00023239"/>
    </source>
</evidence>
<gene>
    <name evidence="11" type="ORF">NM06_08830</name>
</gene>
<dbReference type="GO" id="GO:0006780">
    <property type="term" value="P:uroporphyrinogen III biosynthetic process"/>
    <property type="evidence" value="ECO:0007669"/>
    <property type="project" value="UniProtKB-UniRule"/>
</dbReference>
<dbReference type="EMBL" id="JRWP01000009">
    <property type="protein sequence ID" value="KGY09017.1"/>
    <property type="molecule type" value="Genomic_DNA"/>
</dbReference>
<dbReference type="Proteomes" id="UP000030451">
    <property type="component" value="Unassembled WGS sequence"/>
</dbReference>
<dbReference type="UniPathway" id="UPA00251">
    <property type="reaction ID" value="UER00320"/>
</dbReference>
<dbReference type="Pfam" id="PF02602">
    <property type="entry name" value="HEM4"/>
    <property type="match status" value="1"/>
</dbReference>
<dbReference type="InterPro" id="IPR003754">
    <property type="entry name" value="4pyrrol_synth_uPrphyn_synth"/>
</dbReference>
<evidence type="ECO:0000256" key="1">
    <source>
        <dbReference type="ARBA" id="ARBA00004772"/>
    </source>
</evidence>
<proteinExistence type="inferred from homology"/>
<evidence type="ECO:0000256" key="8">
    <source>
        <dbReference type="ARBA" id="ARBA00048617"/>
    </source>
</evidence>
<dbReference type="STRING" id="379097.SE23_19540"/>
<name>A0A0A5HU14_PHOS4</name>
<comment type="function">
    <text evidence="6 9">Catalyzes cyclization of the linear tetrapyrrole, hydroxymethylbilane, to the macrocyclic uroporphyrinogen III.</text>
</comment>
<dbReference type="EC" id="4.2.1.75" evidence="3 9"/>
<evidence type="ECO:0000256" key="5">
    <source>
        <dbReference type="ARBA" id="ARBA00023244"/>
    </source>
</evidence>
<comment type="similarity">
    <text evidence="2 9">Belongs to the uroporphyrinogen-III synthase family.</text>
</comment>
<comment type="pathway">
    <text evidence="1 9">Porphyrin-containing compound metabolism; protoporphyrin-IX biosynthesis; coproporphyrinogen-III from 5-aminolevulinate: step 3/4.</text>
</comment>
<feature type="domain" description="Tetrapyrrole biosynthesis uroporphyrinogen III synthase" evidence="10">
    <location>
        <begin position="17"/>
        <end position="237"/>
    </location>
</feature>
<dbReference type="AlphaFoldDB" id="A0A0A5HU14"/>
<dbReference type="OrthoDB" id="9787650at2"/>
<dbReference type="NCBIfam" id="NF004585">
    <property type="entry name" value="PRK05928.2-2"/>
    <property type="match status" value="1"/>
</dbReference>
<comment type="caution">
    <text evidence="11">The sequence shown here is derived from an EMBL/GenBank/DDBJ whole genome shotgun (WGS) entry which is preliminary data.</text>
</comment>
<reference evidence="11 12" key="1">
    <citation type="submission" date="2014-10" db="EMBL/GenBank/DDBJ databases">
        <title>Genome sequencing of Vibrio sinaloensis T08.</title>
        <authorList>
            <person name="Chan K.-G."/>
            <person name="Mohamad N.I."/>
        </authorList>
    </citation>
    <scope>NUCLEOTIDE SEQUENCE [LARGE SCALE GENOMIC DNA]</scope>
    <source>
        <strain evidence="11 12">T08</strain>
    </source>
</reference>
<dbReference type="GO" id="GO:0004852">
    <property type="term" value="F:uroporphyrinogen-III synthase activity"/>
    <property type="evidence" value="ECO:0007669"/>
    <property type="project" value="UniProtKB-UniRule"/>
</dbReference>
<dbReference type="RefSeq" id="WP_005475635.1">
    <property type="nucleotide sequence ID" value="NZ_JAVHXF010000146.1"/>
</dbReference>
<dbReference type="GO" id="GO:0006782">
    <property type="term" value="P:protoporphyrinogen IX biosynthetic process"/>
    <property type="evidence" value="ECO:0007669"/>
    <property type="project" value="UniProtKB-UniRule"/>
</dbReference>
<evidence type="ECO:0000256" key="6">
    <source>
        <dbReference type="ARBA" id="ARBA00037589"/>
    </source>
</evidence>
<dbReference type="Gene3D" id="3.40.50.10090">
    <property type="match status" value="2"/>
</dbReference>
<evidence type="ECO:0000313" key="12">
    <source>
        <dbReference type="Proteomes" id="UP000030451"/>
    </source>
</evidence>
<evidence type="ECO:0000256" key="9">
    <source>
        <dbReference type="RuleBase" id="RU366031"/>
    </source>
</evidence>
<keyword evidence="5 9" id="KW-0627">Porphyrin biosynthesis</keyword>
<organism evidence="11 12">
    <name type="scientific">Photobacterium sp. (strain ATCC 43367)</name>
    <dbReference type="NCBI Taxonomy" id="379097"/>
    <lineage>
        <taxon>Bacteria</taxon>
        <taxon>Pseudomonadati</taxon>
        <taxon>Pseudomonadota</taxon>
        <taxon>Gammaproteobacteria</taxon>
        <taxon>Vibrionales</taxon>
        <taxon>Vibrionaceae</taxon>
        <taxon>Vibrio</taxon>
        <taxon>Vibrio oreintalis group</taxon>
    </lineage>
</organism>
<evidence type="ECO:0000259" key="10">
    <source>
        <dbReference type="Pfam" id="PF02602"/>
    </source>
</evidence>
<dbReference type="PANTHER" id="PTHR38042">
    <property type="entry name" value="UROPORPHYRINOGEN-III SYNTHASE, CHLOROPLASTIC"/>
    <property type="match status" value="1"/>
</dbReference>
<sequence length="247" mass="27523">MAVLVTRPGEQGHALCQQLHDAGITALHHPIISIQPGSELPTLPDHLAECEIVIAVSQHAVTFSHQALQYQNQVWPDRVTYLAVGQKTAHVLSKVTQQKVHYPQIGDSEHLLLLDMLSRVKGKKVVILRGNGGRELIYDTLIERGATVDYVETYKRENITFRSDLLVPIWQDKQITQLVITSSGQLCHFVDQLSASQRVWLCGLQLFVPSERIVQEALKLGFEKVINTHSASNKDLLAALRSTTTGQ</sequence>
<dbReference type="PANTHER" id="PTHR38042:SF1">
    <property type="entry name" value="UROPORPHYRINOGEN-III SYNTHASE, CHLOROPLASTIC"/>
    <property type="match status" value="1"/>
</dbReference>
<evidence type="ECO:0000313" key="11">
    <source>
        <dbReference type="EMBL" id="KGY09017.1"/>
    </source>
</evidence>
<dbReference type="SUPFAM" id="SSF69618">
    <property type="entry name" value="HemD-like"/>
    <property type="match status" value="1"/>
</dbReference>
<accession>A0A0A5HU14</accession>
<evidence type="ECO:0000256" key="3">
    <source>
        <dbReference type="ARBA" id="ARBA00013109"/>
    </source>
</evidence>
<comment type="catalytic activity">
    <reaction evidence="8 9">
        <text>hydroxymethylbilane = uroporphyrinogen III + H2O</text>
        <dbReference type="Rhea" id="RHEA:18965"/>
        <dbReference type="ChEBI" id="CHEBI:15377"/>
        <dbReference type="ChEBI" id="CHEBI:57308"/>
        <dbReference type="ChEBI" id="CHEBI:57845"/>
        <dbReference type="EC" id="4.2.1.75"/>
    </reaction>
</comment>
<dbReference type="CDD" id="cd06578">
    <property type="entry name" value="HemD"/>
    <property type="match status" value="1"/>
</dbReference>
<dbReference type="InterPro" id="IPR039793">
    <property type="entry name" value="UROS/Hem4"/>
</dbReference>
<evidence type="ECO:0000256" key="2">
    <source>
        <dbReference type="ARBA" id="ARBA00008133"/>
    </source>
</evidence>
<protein>
    <recommendedName>
        <fullName evidence="7 9">Uroporphyrinogen-III synthase</fullName>
        <ecNumber evidence="3 9">4.2.1.75</ecNumber>
    </recommendedName>
</protein>
<dbReference type="InterPro" id="IPR036108">
    <property type="entry name" value="4pyrrol_syn_uPrphyn_synt_sf"/>
</dbReference>